<dbReference type="PANTHER" id="PTHR24409">
    <property type="entry name" value="ZINC FINGER PROTEIN 142"/>
    <property type="match status" value="1"/>
</dbReference>
<dbReference type="HOGENOM" id="CLU_015534_1_0_1"/>
<dbReference type="RefSeq" id="XP_007675883.1">
    <property type="nucleotide sequence ID" value="XM_007677693.1"/>
</dbReference>
<feature type="compositionally biased region" description="Basic and acidic residues" evidence="6">
    <location>
        <begin position="151"/>
        <end position="169"/>
    </location>
</feature>
<dbReference type="PROSITE" id="PS50157">
    <property type="entry name" value="ZINC_FINGER_C2H2_2"/>
    <property type="match status" value="1"/>
</dbReference>
<protein>
    <recommendedName>
        <fullName evidence="7">C2H2-type domain-containing protein</fullName>
    </recommendedName>
</protein>
<gene>
    <name evidence="8" type="ORF">BAUCODRAFT_122004</name>
</gene>
<keyword evidence="9" id="KW-1185">Reference proteome</keyword>
<reference evidence="8 9" key="1">
    <citation type="journal article" date="2012" name="PLoS Pathog.">
        <title>Diverse lifestyles and strategies of plant pathogenesis encoded in the genomes of eighteen Dothideomycetes fungi.</title>
        <authorList>
            <person name="Ohm R.A."/>
            <person name="Feau N."/>
            <person name="Henrissat B."/>
            <person name="Schoch C.L."/>
            <person name="Horwitz B.A."/>
            <person name="Barry K.W."/>
            <person name="Condon B.J."/>
            <person name="Copeland A.C."/>
            <person name="Dhillon B."/>
            <person name="Glaser F."/>
            <person name="Hesse C.N."/>
            <person name="Kosti I."/>
            <person name="LaButti K."/>
            <person name="Lindquist E.A."/>
            <person name="Lucas S."/>
            <person name="Salamov A.A."/>
            <person name="Bradshaw R.E."/>
            <person name="Ciuffetti L."/>
            <person name="Hamelin R.C."/>
            <person name="Kema G.H.J."/>
            <person name="Lawrence C."/>
            <person name="Scott J.A."/>
            <person name="Spatafora J.W."/>
            <person name="Turgeon B.G."/>
            <person name="de Wit P.J.G.M."/>
            <person name="Zhong S."/>
            <person name="Goodwin S.B."/>
            <person name="Grigoriev I.V."/>
        </authorList>
    </citation>
    <scope>NUCLEOTIDE SEQUENCE [LARGE SCALE GENOMIC DNA]</scope>
    <source>
        <strain evidence="8 9">UAMH 10762</strain>
    </source>
</reference>
<evidence type="ECO:0000256" key="2">
    <source>
        <dbReference type="ARBA" id="ARBA00022737"/>
    </source>
</evidence>
<dbReference type="KEGG" id="bcom:BAUCODRAFT_122004"/>
<keyword evidence="1" id="KW-0479">Metal-binding</keyword>
<feature type="domain" description="C2H2-type" evidence="7">
    <location>
        <begin position="495"/>
        <end position="523"/>
    </location>
</feature>
<feature type="compositionally biased region" description="Polar residues" evidence="6">
    <location>
        <begin position="104"/>
        <end position="121"/>
    </location>
</feature>
<dbReference type="PANTHER" id="PTHR24409:SF295">
    <property type="entry name" value="AZ2-RELATED"/>
    <property type="match status" value="1"/>
</dbReference>
<evidence type="ECO:0000313" key="8">
    <source>
        <dbReference type="EMBL" id="EMC97570.1"/>
    </source>
</evidence>
<dbReference type="Pfam" id="PF24537">
    <property type="entry name" value="zf-C2H2_fungi"/>
    <property type="match status" value="1"/>
</dbReference>
<feature type="region of interest" description="Disordered" evidence="6">
    <location>
        <begin position="97"/>
        <end position="238"/>
    </location>
</feature>
<dbReference type="InterPro" id="IPR036236">
    <property type="entry name" value="Znf_C2H2_sf"/>
</dbReference>
<feature type="compositionally biased region" description="Polar residues" evidence="6">
    <location>
        <begin position="650"/>
        <end position="664"/>
    </location>
</feature>
<feature type="region of interest" description="Disordered" evidence="6">
    <location>
        <begin position="294"/>
        <end position="461"/>
    </location>
</feature>
<feature type="compositionally biased region" description="Polar residues" evidence="6">
    <location>
        <begin position="393"/>
        <end position="402"/>
    </location>
</feature>
<dbReference type="OrthoDB" id="3524154at2759"/>
<organism evidence="8 9">
    <name type="scientific">Baudoinia panamericana (strain UAMH 10762)</name>
    <name type="common">Angels' share fungus</name>
    <name type="synonym">Baudoinia compniacensis (strain UAMH 10762)</name>
    <dbReference type="NCBI Taxonomy" id="717646"/>
    <lineage>
        <taxon>Eukaryota</taxon>
        <taxon>Fungi</taxon>
        <taxon>Dikarya</taxon>
        <taxon>Ascomycota</taxon>
        <taxon>Pezizomycotina</taxon>
        <taxon>Dothideomycetes</taxon>
        <taxon>Dothideomycetidae</taxon>
        <taxon>Mycosphaerellales</taxon>
        <taxon>Teratosphaeriaceae</taxon>
        <taxon>Baudoinia</taxon>
    </lineage>
</organism>
<dbReference type="InterPro" id="IPR013087">
    <property type="entry name" value="Znf_C2H2_type"/>
</dbReference>
<dbReference type="STRING" id="717646.M2NF28"/>
<name>M2NF28_BAUPA</name>
<evidence type="ECO:0000256" key="3">
    <source>
        <dbReference type="ARBA" id="ARBA00022771"/>
    </source>
</evidence>
<evidence type="ECO:0000256" key="5">
    <source>
        <dbReference type="PROSITE-ProRule" id="PRU00042"/>
    </source>
</evidence>
<dbReference type="Gene3D" id="3.30.160.60">
    <property type="entry name" value="Classic Zinc Finger"/>
    <property type="match status" value="1"/>
</dbReference>
<feature type="region of interest" description="Disordered" evidence="6">
    <location>
        <begin position="612"/>
        <end position="664"/>
    </location>
</feature>
<dbReference type="GO" id="GO:0000977">
    <property type="term" value="F:RNA polymerase II transcription regulatory region sequence-specific DNA binding"/>
    <property type="evidence" value="ECO:0007669"/>
    <property type="project" value="TreeGrafter"/>
</dbReference>
<dbReference type="EMBL" id="KB445554">
    <property type="protein sequence ID" value="EMC97570.1"/>
    <property type="molecule type" value="Genomic_DNA"/>
</dbReference>
<proteinExistence type="predicted"/>
<dbReference type="AlphaFoldDB" id="M2NF28"/>
<keyword evidence="2" id="KW-0677">Repeat</keyword>
<evidence type="ECO:0000313" key="9">
    <source>
        <dbReference type="Proteomes" id="UP000011761"/>
    </source>
</evidence>
<accession>M2NF28</accession>
<dbReference type="InterPro" id="IPR057026">
    <property type="entry name" value="Znf-C2H2_ascomycetes"/>
</dbReference>
<dbReference type="GO" id="GO:0008270">
    <property type="term" value="F:zinc ion binding"/>
    <property type="evidence" value="ECO:0007669"/>
    <property type="project" value="UniProtKB-KW"/>
</dbReference>
<evidence type="ECO:0000259" key="7">
    <source>
        <dbReference type="PROSITE" id="PS50157"/>
    </source>
</evidence>
<feature type="compositionally biased region" description="Polar residues" evidence="6">
    <location>
        <begin position="426"/>
        <end position="461"/>
    </location>
</feature>
<dbReference type="PROSITE" id="PS00028">
    <property type="entry name" value="ZINC_FINGER_C2H2_1"/>
    <property type="match status" value="1"/>
</dbReference>
<evidence type="ECO:0000256" key="6">
    <source>
        <dbReference type="SAM" id="MobiDB-lite"/>
    </source>
</evidence>
<dbReference type="eggNOG" id="ENOG502RYIG">
    <property type="taxonomic scope" value="Eukaryota"/>
</dbReference>
<dbReference type="GO" id="GO:0005634">
    <property type="term" value="C:nucleus"/>
    <property type="evidence" value="ECO:0007669"/>
    <property type="project" value="TreeGrafter"/>
</dbReference>
<evidence type="ECO:0000256" key="4">
    <source>
        <dbReference type="ARBA" id="ARBA00022833"/>
    </source>
</evidence>
<dbReference type="GeneID" id="19107654"/>
<dbReference type="Proteomes" id="UP000011761">
    <property type="component" value="Unassembled WGS sequence"/>
</dbReference>
<dbReference type="SUPFAM" id="SSF57667">
    <property type="entry name" value="beta-beta-alpha zinc fingers"/>
    <property type="match status" value="1"/>
</dbReference>
<dbReference type="OMA" id="SGHPFTN"/>
<keyword evidence="3 5" id="KW-0863">Zinc-finger</keyword>
<evidence type="ECO:0000256" key="1">
    <source>
        <dbReference type="ARBA" id="ARBA00022723"/>
    </source>
</evidence>
<dbReference type="GO" id="GO:0000981">
    <property type="term" value="F:DNA-binding transcription factor activity, RNA polymerase II-specific"/>
    <property type="evidence" value="ECO:0007669"/>
    <property type="project" value="TreeGrafter"/>
</dbReference>
<keyword evidence="4" id="KW-0862">Zinc</keyword>
<sequence length="664" mass="71837">MTSTPAIRISQHRQYSSPPSYCSALGSASACPMGIPGAQEHVPPPLPPPSYIPDIASGHDPGWQWGNNPDDSDFGRPAVVKPGSSLLGEGMGLYRQEREKDGSVTATGGQARRGSSISTVTAGRDVDMIDEGMIPSDEDRPSPNYSLQSERQLERRTLDASSNDYDKRLLSRIGGPNTPKRSSVSYSGAEAAQIAQAAHDRRNSILRPLSLPDGRQAPSLSVGSPVGSRWPSSAAVSPGSNTFWAEQGAYENGRPSISRHGSLAFDDSVSHRNSIDQSMFLNEELMEDAPMMSLNIHDRSPSGSDDMDSRAGTKRRAPSSPREGERGERSSVSSASGQNDLYHRRSIQQLPNRDSPVSRFHPNHSSVSSASSHGPRQGSLGSSLGLASIPSSATSYGSSDRLSPNPVSPPADPGFRLGTPYATASAKPTPTTHQRTVSESTQGDGRTSPSDSMSHSRTGSLTQLPAGFMCECCPKKPKKFDNQEELRLHEAEKQYTCAYCPNRFKNKNEAERHQNSLHLRRHSWCCAALSGPEAAFHPSQNSSGTDTCGYCGDEFSNPPQWDIRAEHLSHKHKFQECNQAKKFFRADHFRQHLKHSHVGTSGKWTNQLENACMQDEPPPEKRASPVTVDGFGSQAPPALMVATSGLGMNPRSSRNTLAETPMDS</sequence>
<dbReference type="SMART" id="SM00355">
    <property type="entry name" value="ZnF_C2H2"/>
    <property type="match status" value="2"/>
</dbReference>
<feature type="compositionally biased region" description="Low complexity" evidence="6">
    <location>
        <begin position="365"/>
        <end position="392"/>
    </location>
</feature>